<sequence>MASIDNVAQYENKRDLTLKNGHLETIHSQGEPTAHSMQEPFNVKMPRTSGEPNGANREDTESSKNDKEKDSSQTHPALPFYKLFTFATWYDYILMTLGTLGAIVHGVALPVFLLFFGKLMSSLGTYQNDPRKTYREVSKYALYFIYLGLSTCASSWIEVSCWMETGERQVERMRIEYLKAILKQDVGFFDTQAKTGDIVDSISTSTVVVQEAISEKLGGFIHYFSTFVGGFVVGLTTVWRMGLLTVATVPVLAFSGVFYAMILTDVTSKSHIAYAEAGFIAEQAVSQIRTVYSFVGEAKALDSYSKALKSVLKLGYRNGAAKGLGLGAVFGVFFCSWAVSLWYGGVLVRKGIAEGGKVLSAIFAVYVGGMSLGISAPNIAAFAKACSAGYKIMEMVDRKPMINNESLIQTQLNRVQGEIELRNVKFSYPARPGVHIFEHFSLIIPSGKTVALVGGSGSGKSTVVSLIERFYDPISGEILVDGHDIKTLQLRWLRAQMGLVNQEPSLFATSIHENILYGKQLSSFEEVESAAKAADAHNFIIRLPDGYKTQVGDRGVQLSGGQKQRVAIARAMLKNPTILLLDEATSALDAESERVVQDALDKIMLGRTTLVIAHRLSTVQNADYIAVVQHGRVVEVGSHKDLIFKHDGVYAALVHLQEMTKGQTGTEIQCVSRGNSTERQSQNCESQRLDEESTRFGILRLSPSSQRDSPNHQSSTAADRINEKAFEATDKIKTSKSYIWRLMKLNAPEWPYGLMGIIGAMLAGLLNPFFGLTIGQILHLYYEPDNGHMKGEIQKYTLRFVGAGAATFIVYFLEHYFFGVTGENLTKRVREMMLTAILRNELGWFDREESSSTQVTSHLASDAANVRAAVGDRISIIVQNLTLVAAAFISAFIIQWRLAIVVLTTFPLLVGSAIGEQLFLKGFAGDIAKAHHRATMLAGEAVSNIRTVAAFNAEEKVVQLVSQELVGPKRTAMLRGHATGLVFGLSSLLMFWSYGLGLWYGAVLVTHGEAKFGDVMKSFFVLIMTALAVAETIALTPEIVKSGQALASVFEILDRESKINPEDPQSEHVNNVKGDVEFRNVEFHYPSRPGVTIFKGLTLKVNSGHSLALVGTSGSGKSTVIALIERFYDPVSGHVMIDGKDIRRMNLKSLRKHIGLVQQEPALFATNIYENILFGREGASESEVMEAAKAANAHNFISALRDGYKTHVGERGVQLSGGQKQRVAIARAVLMNPAILLLDEATSALDAESEHIVQEALDRLMQGRTSIVVAHRLSTIINANKIAVLEDGIIIEQGSHSDLIRKHDGAYSKLIKLQHMGS</sequence>
<organism evidence="1 2">
    <name type="scientific">Diphasiastrum complanatum</name>
    <name type="common">Issler's clubmoss</name>
    <name type="synonym">Lycopodium complanatum</name>
    <dbReference type="NCBI Taxonomy" id="34168"/>
    <lineage>
        <taxon>Eukaryota</taxon>
        <taxon>Viridiplantae</taxon>
        <taxon>Streptophyta</taxon>
        <taxon>Embryophyta</taxon>
        <taxon>Tracheophyta</taxon>
        <taxon>Lycopodiopsida</taxon>
        <taxon>Lycopodiales</taxon>
        <taxon>Lycopodiaceae</taxon>
        <taxon>Lycopodioideae</taxon>
        <taxon>Diphasiastrum</taxon>
    </lineage>
</organism>
<protein>
    <submittedName>
        <fullName evidence="1">Uncharacterized protein</fullName>
    </submittedName>
</protein>
<gene>
    <name evidence="1" type="ORF">O6H91_04G002700</name>
</gene>
<keyword evidence="2" id="KW-1185">Reference proteome</keyword>
<dbReference type="EMBL" id="CM055095">
    <property type="protein sequence ID" value="KAJ7557631.1"/>
    <property type="molecule type" value="Genomic_DNA"/>
</dbReference>
<comment type="caution">
    <text evidence="1">The sequence shown here is derived from an EMBL/GenBank/DDBJ whole genome shotgun (WGS) entry which is preliminary data.</text>
</comment>
<reference evidence="2" key="1">
    <citation type="journal article" date="2024" name="Proc. Natl. Acad. Sci. U.S.A.">
        <title>Extraordinary preservation of gene collinearity over three hundred million years revealed in homosporous lycophytes.</title>
        <authorList>
            <person name="Li C."/>
            <person name="Wickell D."/>
            <person name="Kuo L.Y."/>
            <person name="Chen X."/>
            <person name="Nie B."/>
            <person name="Liao X."/>
            <person name="Peng D."/>
            <person name="Ji J."/>
            <person name="Jenkins J."/>
            <person name="Williams M."/>
            <person name="Shu S."/>
            <person name="Plott C."/>
            <person name="Barry K."/>
            <person name="Rajasekar S."/>
            <person name="Grimwood J."/>
            <person name="Han X."/>
            <person name="Sun S."/>
            <person name="Hou Z."/>
            <person name="He W."/>
            <person name="Dai G."/>
            <person name="Sun C."/>
            <person name="Schmutz J."/>
            <person name="Leebens-Mack J.H."/>
            <person name="Li F.W."/>
            <person name="Wang L."/>
        </authorList>
    </citation>
    <scope>NUCLEOTIDE SEQUENCE [LARGE SCALE GENOMIC DNA]</scope>
    <source>
        <strain evidence="2">cv. PW_Plant_1</strain>
    </source>
</reference>
<dbReference type="Proteomes" id="UP001162992">
    <property type="component" value="Chromosome 4"/>
</dbReference>
<name>A0ACC2DTT8_DIPCM</name>
<proteinExistence type="predicted"/>
<evidence type="ECO:0000313" key="2">
    <source>
        <dbReference type="Proteomes" id="UP001162992"/>
    </source>
</evidence>
<evidence type="ECO:0000313" key="1">
    <source>
        <dbReference type="EMBL" id="KAJ7557631.1"/>
    </source>
</evidence>
<accession>A0ACC2DTT8</accession>